<dbReference type="Pfam" id="PF00378">
    <property type="entry name" value="ECH_1"/>
    <property type="match status" value="1"/>
</dbReference>
<evidence type="ECO:0000256" key="6">
    <source>
        <dbReference type="ARBA" id="ARBA00023098"/>
    </source>
</evidence>
<comment type="pathway">
    <text evidence="3">Lipid metabolism; fatty acid beta-oxidation.</text>
</comment>
<dbReference type="AlphaFoldDB" id="A0A9E7IH77"/>
<comment type="catalytic activity">
    <reaction evidence="2">
        <text>a (3E)-enoyl-CoA = a 4-saturated (2E)-enoyl-CoA</text>
        <dbReference type="Rhea" id="RHEA:45228"/>
        <dbReference type="ChEBI" id="CHEBI:58521"/>
        <dbReference type="ChEBI" id="CHEBI:85097"/>
        <dbReference type="EC" id="5.3.3.8"/>
    </reaction>
</comment>
<dbReference type="PANTHER" id="PTHR11941:SF147">
    <property type="entry name" value="OS01G0205600 PROTEIN"/>
    <property type="match status" value="1"/>
</dbReference>
<reference evidence="7" key="1">
    <citation type="submission" date="2022-05" db="EMBL/GenBank/DDBJ databases">
        <title>The Musa troglodytarum L. genome provides insights into the mechanism of non-climacteric behaviour and enrichment of carotenoids.</title>
        <authorList>
            <person name="Wang J."/>
        </authorList>
    </citation>
    <scope>NUCLEOTIDE SEQUENCE</scope>
    <source>
        <tissue evidence="7">Leaf</tissue>
    </source>
</reference>
<evidence type="ECO:0000313" key="8">
    <source>
        <dbReference type="Proteomes" id="UP001055439"/>
    </source>
</evidence>
<evidence type="ECO:0000256" key="2">
    <source>
        <dbReference type="ARBA" id="ARBA00000765"/>
    </source>
</evidence>
<evidence type="ECO:0000313" key="7">
    <source>
        <dbReference type="EMBL" id="URE49138.1"/>
    </source>
</evidence>
<dbReference type="EMBL" id="CP097511">
    <property type="protein sequence ID" value="URE49138.1"/>
    <property type="molecule type" value="Genomic_DNA"/>
</dbReference>
<gene>
    <name evidence="7" type="ORF">MUK42_13902</name>
</gene>
<dbReference type="PANTHER" id="PTHR11941">
    <property type="entry name" value="ENOYL-COA HYDRATASE-RELATED"/>
    <property type="match status" value="1"/>
</dbReference>
<evidence type="ECO:0000256" key="5">
    <source>
        <dbReference type="ARBA" id="ARBA00012064"/>
    </source>
</evidence>
<dbReference type="SUPFAM" id="SSF52096">
    <property type="entry name" value="ClpP/crotonase"/>
    <property type="match status" value="1"/>
</dbReference>
<dbReference type="GO" id="GO:0004165">
    <property type="term" value="F:delta(3)-delta(2)-enoyl-CoA isomerase activity"/>
    <property type="evidence" value="ECO:0007669"/>
    <property type="project" value="UniProtKB-EC"/>
</dbReference>
<dbReference type="GO" id="GO:0005777">
    <property type="term" value="C:peroxisome"/>
    <property type="evidence" value="ECO:0007669"/>
    <property type="project" value="TreeGrafter"/>
</dbReference>
<keyword evidence="7" id="KW-0413">Isomerase</keyword>
<dbReference type="GO" id="GO:0006635">
    <property type="term" value="P:fatty acid beta-oxidation"/>
    <property type="evidence" value="ECO:0007669"/>
    <property type="project" value="TreeGrafter"/>
</dbReference>
<evidence type="ECO:0000256" key="3">
    <source>
        <dbReference type="ARBA" id="ARBA00005005"/>
    </source>
</evidence>
<dbReference type="InterPro" id="IPR029045">
    <property type="entry name" value="ClpP/crotonase-like_dom_sf"/>
</dbReference>
<dbReference type="Proteomes" id="UP001055439">
    <property type="component" value="Chromosome 9"/>
</dbReference>
<comment type="catalytic activity">
    <reaction evidence="1">
        <text>a (3Z)-enoyl-CoA = a 4-saturated (2E)-enoyl-CoA</text>
        <dbReference type="Rhea" id="RHEA:45900"/>
        <dbReference type="ChEBI" id="CHEBI:85097"/>
        <dbReference type="ChEBI" id="CHEBI:85489"/>
        <dbReference type="EC" id="5.3.3.8"/>
    </reaction>
</comment>
<name>A0A9E7IH77_9LILI</name>
<dbReference type="Gene3D" id="3.90.226.10">
    <property type="entry name" value="2-enoyl-CoA Hydratase, Chain A, domain 1"/>
    <property type="match status" value="1"/>
</dbReference>
<accession>A0A9E7IH77</accession>
<evidence type="ECO:0000256" key="1">
    <source>
        <dbReference type="ARBA" id="ARBA00000452"/>
    </source>
</evidence>
<dbReference type="OrthoDB" id="410701at2759"/>
<organism evidence="7 8">
    <name type="scientific">Musa troglodytarum</name>
    <name type="common">fe'i banana</name>
    <dbReference type="NCBI Taxonomy" id="320322"/>
    <lineage>
        <taxon>Eukaryota</taxon>
        <taxon>Viridiplantae</taxon>
        <taxon>Streptophyta</taxon>
        <taxon>Embryophyta</taxon>
        <taxon>Tracheophyta</taxon>
        <taxon>Spermatophyta</taxon>
        <taxon>Magnoliopsida</taxon>
        <taxon>Liliopsida</taxon>
        <taxon>Zingiberales</taxon>
        <taxon>Musaceae</taxon>
        <taxon>Musa</taxon>
    </lineage>
</organism>
<evidence type="ECO:0000256" key="4">
    <source>
        <dbReference type="ARBA" id="ARBA00005254"/>
    </source>
</evidence>
<keyword evidence="8" id="KW-1185">Reference proteome</keyword>
<keyword evidence="6" id="KW-0443">Lipid metabolism</keyword>
<dbReference type="InterPro" id="IPR001753">
    <property type="entry name" value="Enoyl-CoA_hydra/iso"/>
</dbReference>
<comment type="similarity">
    <text evidence="4">Belongs to the enoyl-CoA hydratase/isomerase family.</text>
</comment>
<dbReference type="CDD" id="cd06558">
    <property type="entry name" value="crotonase-like"/>
    <property type="match status" value="1"/>
</dbReference>
<proteinExistence type="inferred from homology"/>
<dbReference type="EC" id="5.3.3.8" evidence="5"/>
<protein>
    <recommendedName>
        <fullName evidence="5">Delta(3)-Delta(2)-enoyl-CoA isomerase</fullName>
        <ecNumber evidence="5">5.3.3.8</ecNumber>
    </recommendedName>
</protein>
<dbReference type="FunFam" id="3.90.226.10:FF:000049">
    <property type="entry name" value="Enoyl-CoA delta isomerase 3"/>
    <property type="match status" value="1"/>
</dbReference>
<sequence length="288" mass="30884">MPSQQLIRTNCVGAAWFEYITVAATSTVFVIHGRSRDHSQVVMAEMCRVEKRGRVYLLTLTGTDEHRLNPALLDAIRSALAGVRSDAAASGGSAALVVAAEGKFFSNGFDLAWARVSPSDRVPLMVSALQRIIADLLSFPMPTIAAVTGHAAAAGCFLALSHDYVVMRTDRGFLYMSEIDIGVPITENIMAVLRAKIADPRTRRDLLLRGKRMTAAEATARGLVDRSVGGAAETVEAAVAMGEELAARNWDGEVYASIRKGAFREACRGIGVAVEEDEAEMKKAASKL</sequence>